<comment type="caution">
    <text evidence="1">The sequence shown here is derived from an EMBL/GenBank/DDBJ whole genome shotgun (WGS) entry which is preliminary data.</text>
</comment>
<evidence type="ECO:0000313" key="2">
    <source>
        <dbReference type="Proteomes" id="UP001064048"/>
    </source>
</evidence>
<dbReference type="Proteomes" id="UP001064048">
    <property type="component" value="Chromosome 2"/>
</dbReference>
<reference evidence="1 2" key="1">
    <citation type="journal article" date="2022" name="Genome Biol. Evol.">
        <title>The Spruce Budworm Genome: Reconstructing the Evolutionary History of Antifreeze Proteins.</title>
        <authorList>
            <person name="Beliveau C."/>
            <person name="Gagne P."/>
            <person name="Picq S."/>
            <person name="Vernygora O."/>
            <person name="Keeling C.I."/>
            <person name="Pinkney K."/>
            <person name="Doucet D."/>
            <person name="Wen F."/>
            <person name="Johnston J.S."/>
            <person name="Maaroufi H."/>
            <person name="Boyle B."/>
            <person name="Laroche J."/>
            <person name="Dewar K."/>
            <person name="Juretic N."/>
            <person name="Blackburn G."/>
            <person name="Nisole A."/>
            <person name="Brunet B."/>
            <person name="Brandao M."/>
            <person name="Lumley L."/>
            <person name="Duan J."/>
            <person name="Quan G."/>
            <person name="Lucarotti C.J."/>
            <person name="Roe A.D."/>
            <person name="Sperling F.A.H."/>
            <person name="Levesque R.C."/>
            <person name="Cusson M."/>
        </authorList>
    </citation>
    <scope>NUCLEOTIDE SEQUENCE [LARGE SCALE GENOMIC DNA]</scope>
    <source>
        <strain evidence="1">Glfc:IPQL:Cfum</strain>
    </source>
</reference>
<organism evidence="1 2">
    <name type="scientific">Choristoneura fumiferana</name>
    <name type="common">Spruce budworm moth</name>
    <name type="synonym">Archips fumiferana</name>
    <dbReference type="NCBI Taxonomy" id="7141"/>
    <lineage>
        <taxon>Eukaryota</taxon>
        <taxon>Metazoa</taxon>
        <taxon>Ecdysozoa</taxon>
        <taxon>Arthropoda</taxon>
        <taxon>Hexapoda</taxon>
        <taxon>Insecta</taxon>
        <taxon>Pterygota</taxon>
        <taxon>Neoptera</taxon>
        <taxon>Endopterygota</taxon>
        <taxon>Lepidoptera</taxon>
        <taxon>Glossata</taxon>
        <taxon>Ditrysia</taxon>
        <taxon>Tortricoidea</taxon>
        <taxon>Tortricidae</taxon>
        <taxon>Tortricinae</taxon>
        <taxon>Choristoneura</taxon>
    </lineage>
</organism>
<protein>
    <submittedName>
        <fullName evidence="1">Uncharacterized protein</fullName>
    </submittedName>
</protein>
<dbReference type="EMBL" id="CM046102">
    <property type="protein sequence ID" value="KAI8440418.1"/>
    <property type="molecule type" value="Genomic_DNA"/>
</dbReference>
<evidence type="ECO:0000313" key="1">
    <source>
        <dbReference type="EMBL" id="KAI8440418.1"/>
    </source>
</evidence>
<sequence>MVNEALLQEYSSSVERLKKQCMEAGMTEDEFRRLYFESLDSLENRSPRIISTRWKYITKYRIVLIGLFVTLCIVYNFKSIYSTLVCNLQEYIYPGLRLLRRISIPFISLFPGLTDLYHETCLIQNPFFTVVDMDCWPCSSVTNTEQQVINLKALKELYIRNKELFNQESPKVLVNSKYYLKPNEVFNTPEVLADKNFFVWKFNTMNIARVLRQAIPRPKVVPKFGQSTERFLIMDSRQELFHVPDTECSFSFLLVLIWYNWWYWRPVVQPSLGNNTLIAHVGSYC</sequence>
<name>A0ACC0KV76_CHOFU</name>
<accession>A0ACC0KV76</accession>
<proteinExistence type="predicted"/>
<gene>
    <name evidence="1" type="ORF">MSG28_001736</name>
</gene>
<keyword evidence="2" id="KW-1185">Reference proteome</keyword>